<dbReference type="AlphaFoldDB" id="A0A067PK08"/>
<protein>
    <submittedName>
        <fullName evidence="1">Uncharacterized protein</fullName>
    </submittedName>
</protein>
<name>A0A067PK08_9AGAM</name>
<organism evidence="1 2">
    <name type="scientific">Jaapia argillacea MUCL 33604</name>
    <dbReference type="NCBI Taxonomy" id="933084"/>
    <lineage>
        <taxon>Eukaryota</taxon>
        <taxon>Fungi</taxon>
        <taxon>Dikarya</taxon>
        <taxon>Basidiomycota</taxon>
        <taxon>Agaricomycotina</taxon>
        <taxon>Agaricomycetes</taxon>
        <taxon>Agaricomycetidae</taxon>
        <taxon>Jaapiales</taxon>
        <taxon>Jaapiaceae</taxon>
        <taxon>Jaapia</taxon>
    </lineage>
</organism>
<evidence type="ECO:0000313" key="2">
    <source>
        <dbReference type="Proteomes" id="UP000027265"/>
    </source>
</evidence>
<accession>A0A067PK08</accession>
<dbReference type="EMBL" id="KL197730">
    <property type="protein sequence ID" value="KDQ54180.1"/>
    <property type="molecule type" value="Genomic_DNA"/>
</dbReference>
<dbReference type="HOGENOM" id="CLU_1555477_0_0_1"/>
<keyword evidence="2" id="KW-1185">Reference proteome</keyword>
<dbReference type="Proteomes" id="UP000027265">
    <property type="component" value="Unassembled WGS sequence"/>
</dbReference>
<evidence type="ECO:0000313" key="1">
    <source>
        <dbReference type="EMBL" id="KDQ54180.1"/>
    </source>
</evidence>
<gene>
    <name evidence="1" type="ORF">JAAARDRAFT_413893</name>
</gene>
<sequence>MIFVDKYLVCCRRDERGESDISECTDHGWHRSGLWSHDQTEVNPLRHLLHRLVIRGPFLDDGRANMIGRVFDSSKFDSLCVDECRDSFNVLQRPQELLLGSFPQVVGPRVLDDKLLAISPNLPVHGATASQRIACEHSRQDGIVSSGSFDYPFAADIFDGRVVANGFVVTEH</sequence>
<proteinExistence type="predicted"/>
<dbReference type="InParanoid" id="A0A067PK08"/>
<reference evidence="2" key="1">
    <citation type="journal article" date="2014" name="Proc. Natl. Acad. Sci. U.S.A.">
        <title>Extensive sampling of basidiomycete genomes demonstrates inadequacy of the white-rot/brown-rot paradigm for wood decay fungi.</title>
        <authorList>
            <person name="Riley R."/>
            <person name="Salamov A.A."/>
            <person name="Brown D.W."/>
            <person name="Nagy L.G."/>
            <person name="Floudas D."/>
            <person name="Held B.W."/>
            <person name="Levasseur A."/>
            <person name="Lombard V."/>
            <person name="Morin E."/>
            <person name="Otillar R."/>
            <person name="Lindquist E.A."/>
            <person name="Sun H."/>
            <person name="LaButti K.M."/>
            <person name="Schmutz J."/>
            <person name="Jabbour D."/>
            <person name="Luo H."/>
            <person name="Baker S.E."/>
            <person name="Pisabarro A.G."/>
            <person name="Walton J.D."/>
            <person name="Blanchette R.A."/>
            <person name="Henrissat B."/>
            <person name="Martin F."/>
            <person name="Cullen D."/>
            <person name="Hibbett D.S."/>
            <person name="Grigoriev I.V."/>
        </authorList>
    </citation>
    <scope>NUCLEOTIDE SEQUENCE [LARGE SCALE GENOMIC DNA]</scope>
    <source>
        <strain evidence="2">MUCL 33604</strain>
    </source>
</reference>